<name>A0ABR4HA93_9EURO</name>
<feature type="chain" id="PRO_5046185554" evidence="1">
    <location>
        <begin position="31"/>
        <end position="269"/>
    </location>
</feature>
<sequence length="269" mass="29206">MAAFPSSWSMTRPYLFLLMIIATLSPPATADICSFWDSGCVDPLAQTAISFTFPPLFLETINFFYAFDADVRGKGQEPMTKAAFWIGYEPYVNNSVIDLNRTSEIAVRVGNLTGTPSGGNNGCDGVWGSECSKNMREFFQQTLFDLVTLGEPFSDPLSTVIGSFHTNPPVISNCPPQFFENQHFPVDQFGIEIDTNKTPIIKTTGSAISPWFSWFIDNMTASEQAEQVAVGIISRTPSYGSAPPSNKYGIGIELVCAQAPSPGSSGSDD</sequence>
<reference evidence="2 3" key="1">
    <citation type="submission" date="2024-07" db="EMBL/GenBank/DDBJ databases">
        <title>Section-level genome sequencing and comparative genomics of Aspergillus sections Usti and Cavernicolus.</title>
        <authorList>
            <consortium name="Lawrence Berkeley National Laboratory"/>
            <person name="Nybo J.L."/>
            <person name="Vesth T.C."/>
            <person name="Theobald S."/>
            <person name="Frisvad J.C."/>
            <person name="Larsen T.O."/>
            <person name="Kjaerboelling I."/>
            <person name="Rothschild-Mancinelli K."/>
            <person name="Lyhne E.K."/>
            <person name="Kogle M.E."/>
            <person name="Barry K."/>
            <person name="Clum A."/>
            <person name="Na H."/>
            <person name="Ledsgaard L."/>
            <person name="Lin J."/>
            <person name="Lipzen A."/>
            <person name="Kuo A."/>
            <person name="Riley R."/>
            <person name="Mondo S."/>
            <person name="LaButti K."/>
            <person name="Haridas S."/>
            <person name="Pangalinan J."/>
            <person name="Salamov A.A."/>
            <person name="Simmons B.A."/>
            <person name="Magnuson J.K."/>
            <person name="Chen J."/>
            <person name="Drula E."/>
            <person name="Henrissat B."/>
            <person name="Wiebenga A."/>
            <person name="Lubbers R.J."/>
            <person name="Gomes A.C."/>
            <person name="Makela M.R."/>
            <person name="Stajich J."/>
            <person name="Grigoriev I.V."/>
            <person name="Mortensen U.H."/>
            <person name="De vries R.P."/>
            <person name="Baker S.E."/>
            <person name="Andersen M.R."/>
        </authorList>
    </citation>
    <scope>NUCLEOTIDE SEQUENCE [LARGE SCALE GENOMIC DNA]</scope>
    <source>
        <strain evidence="2 3">CBS 600.67</strain>
    </source>
</reference>
<accession>A0ABR4HA93</accession>
<evidence type="ECO:0000256" key="1">
    <source>
        <dbReference type="SAM" id="SignalP"/>
    </source>
</evidence>
<evidence type="ECO:0000313" key="3">
    <source>
        <dbReference type="Proteomes" id="UP001610335"/>
    </source>
</evidence>
<organism evidence="2 3">
    <name type="scientific">Aspergillus cavernicola</name>
    <dbReference type="NCBI Taxonomy" id="176166"/>
    <lineage>
        <taxon>Eukaryota</taxon>
        <taxon>Fungi</taxon>
        <taxon>Dikarya</taxon>
        <taxon>Ascomycota</taxon>
        <taxon>Pezizomycotina</taxon>
        <taxon>Eurotiomycetes</taxon>
        <taxon>Eurotiomycetidae</taxon>
        <taxon>Eurotiales</taxon>
        <taxon>Aspergillaceae</taxon>
        <taxon>Aspergillus</taxon>
        <taxon>Aspergillus subgen. Nidulantes</taxon>
    </lineage>
</organism>
<keyword evidence="3" id="KW-1185">Reference proteome</keyword>
<protein>
    <submittedName>
        <fullName evidence="2">Uncharacterized protein</fullName>
    </submittedName>
</protein>
<keyword evidence="1" id="KW-0732">Signal</keyword>
<comment type="caution">
    <text evidence="2">The sequence shown here is derived from an EMBL/GenBank/DDBJ whole genome shotgun (WGS) entry which is preliminary data.</text>
</comment>
<evidence type="ECO:0000313" key="2">
    <source>
        <dbReference type="EMBL" id="KAL2812235.1"/>
    </source>
</evidence>
<dbReference type="EMBL" id="JBFXLS010000191">
    <property type="protein sequence ID" value="KAL2812235.1"/>
    <property type="molecule type" value="Genomic_DNA"/>
</dbReference>
<feature type="signal peptide" evidence="1">
    <location>
        <begin position="1"/>
        <end position="30"/>
    </location>
</feature>
<proteinExistence type="predicted"/>
<dbReference type="Proteomes" id="UP001610335">
    <property type="component" value="Unassembled WGS sequence"/>
</dbReference>
<gene>
    <name evidence="2" type="ORF">BDW59DRAFT_155341</name>
</gene>